<dbReference type="InterPro" id="IPR001119">
    <property type="entry name" value="SLH_dom"/>
</dbReference>
<dbReference type="PROSITE" id="PS51272">
    <property type="entry name" value="SLH"/>
    <property type="match status" value="1"/>
</dbReference>
<keyword evidence="4" id="KW-1185">Reference proteome</keyword>
<dbReference type="InterPro" id="IPR039561">
    <property type="entry name" value="Peptidase_M15C"/>
</dbReference>
<dbReference type="Pfam" id="PF13539">
    <property type="entry name" value="Peptidase_M15_4"/>
    <property type="match status" value="1"/>
</dbReference>
<keyword evidence="1" id="KW-0677">Repeat</keyword>
<name>A0ABS6FAF5_9FIRM</name>
<dbReference type="EMBL" id="JAHLQN010000001">
    <property type="protein sequence ID" value="MBU5626274.1"/>
    <property type="molecule type" value="Genomic_DNA"/>
</dbReference>
<comment type="caution">
    <text evidence="3">The sequence shown here is derived from an EMBL/GenBank/DDBJ whole genome shotgun (WGS) entry which is preliminary data.</text>
</comment>
<reference evidence="3 4" key="1">
    <citation type="submission" date="2021-06" db="EMBL/GenBank/DDBJ databases">
        <authorList>
            <person name="Sun Q."/>
            <person name="Li D."/>
        </authorList>
    </citation>
    <scope>NUCLEOTIDE SEQUENCE [LARGE SCALE GENOMIC DNA]</scope>
    <source>
        <strain evidence="3 4">MSJ-2</strain>
    </source>
</reference>
<evidence type="ECO:0000259" key="2">
    <source>
        <dbReference type="PROSITE" id="PS51272"/>
    </source>
</evidence>
<evidence type="ECO:0000313" key="3">
    <source>
        <dbReference type="EMBL" id="MBU5626274.1"/>
    </source>
</evidence>
<evidence type="ECO:0000256" key="1">
    <source>
        <dbReference type="ARBA" id="ARBA00022737"/>
    </source>
</evidence>
<dbReference type="RefSeq" id="WP_216631781.1">
    <property type="nucleotide sequence ID" value="NZ_JAHLQN010000001.1"/>
</dbReference>
<dbReference type="CDD" id="cd14845">
    <property type="entry name" value="L-Ala-D-Glu_peptidase_like"/>
    <property type="match status" value="1"/>
</dbReference>
<proteinExistence type="predicted"/>
<gene>
    <name evidence="3" type="ORF">KQI82_04975</name>
</gene>
<organism evidence="3 4">
    <name type="scientific">Dysosmobacter acutus</name>
    <dbReference type="NCBI Taxonomy" id="2841504"/>
    <lineage>
        <taxon>Bacteria</taxon>
        <taxon>Bacillati</taxon>
        <taxon>Bacillota</taxon>
        <taxon>Clostridia</taxon>
        <taxon>Eubacteriales</taxon>
        <taxon>Oscillospiraceae</taxon>
        <taxon>Dysosmobacter</taxon>
    </lineage>
</organism>
<accession>A0ABS6FAF5</accession>
<sequence length="221" mass="25459">MINSRDISRLRSDVEANCRTLLALCKERGLAVLVTNTVRDEEYQAYLYEQGRTRPGSIVTNGKVPTFHSVKAGLAFDISKNVKGEEYSDPDFFRKVAALAKQMGFTWGGDWKSIVDRPHFQWDDKGSYTNADIRAGRYPPPMPLYQQEEEPMTQEQFNKMMETYLEARAKHEPSDWSAEARAWAEREGIIRGDKDGNMMYKSFCTREEMAAFLERLAKTME</sequence>
<feature type="domain" description="SLH" evidence="2">
    <location>
        <begin position="164"/>
        <end position="221"/>
    </location>
</feature>
<dbReference type="Proteomes" id="UP000787672">
    <property type="component" value="Unassembled WGS sequence"/>
</dbReference>
<evidence type="ECO:0000313" key="4">
    <source>
        <dbReference type="Proteomes" id="UP000787672"/>
    </source>
</evidence>
<protein>
    <submittedName>
        <fullName evidence="3">M15 family metallopeptidase</fullName>
    </submittedName>
</protein>